<proteinExistence type="predicted"/>
<sequence length="119" mass="12513">MAENNTGPAGTAGTAGSTGASVADQNRQLVETAMDALDRLLRLFQVERIVYLVLTGVSFVMLLAAGYMIVTTEKADTTSLVAVFGSTGLVTASSARISHFFNRAFTLVESLISNLSKHG</sequence>
<protein>
    <submittedName>
        <fullName evidence="3">Uncharacterized protein</fullName>
    </submittedName>
</protein>
<feature type="region of interest" description="Disordered" evidence="1">
    <location>
        <begin position="1"/>
        <end position="20"/>
    </location>
</feature>
<reference evidence="3 4" key="1">
    <citation type="submission" date="2019-02" db="EMBL/GenBank/DDBJ databases">
        <title>Genomic Encyclopedia of Type Strains, Phase IV (KMG-IV): sequencing the most valuable type-strain genomes for metagenomic binning, comparative biology and taxonomic classification.</title>
        <authorList>
            <person name="Goeker M."/>
        </authorList>
    </citation>
    <scope>NUCLEOTIDE SEQUENCE [LARGE SCALE GENOMIC DNA]</scope>
    <source>
        <strain evidence="3 4">DSM 10617</strain>
    </source>
</reference>
<keyword evidence="2" id="KW-0812">Transmembrane</keyword>
<gene>
    <name evidence="3" type="ORF">EV685_1100</name>
</gene>
<feature type="transmembrane region" description="Helical" evidence="2">
    <location>
        <begin position="49"/>
        <end position="70"/>
    </location>
</feature>
<dbReference type="Proteomes" id="UP000293433">
    <property type="component" value="Unassembled WGS sequence"/>
</dbReference>
<name>A0A4Q7LQG6_9BURK</name>
<dbReference type="AlphaFoldDB" id="A0A4Q7LQG6"/>
<dbReference type="RefSeq" id="WP_130481009.1">
    <property type="nucleotide sequence ID" value="NZ_SGWV01000008.1"/>
</dbReference>
<keyword evidence="2" id="KW-1133">Transmembrane helix</keyword>
<dbReference type="EMBL" id="SGWV01000008">
    <property type="protein sequence ID" value="RZS56551.1"/>
    <property type="molecule type" value="Genomic_DNA"/>
</dbReference>
<evidence type="ECO:0000256" key="2">
    <source>
        <dbReference type="SAM" id="Phobius"/>
    </source>
</evidence>
<keyword evidence="4" id="KW-1185">Reference proteome</keyword>
<keyword evidence="2" id="KW-0472">Membrane</keyword>
<dbReference type="OrthoDB" id="9913588at2"/>
<evidence type="ECO:0000313" key="4">
    <source>
        <dbReference type="Proteomes" id="UP000293433"/>
    </source>
</evidence>
<evidence type="ECO:0000313" key="3">
    <source>
        <dbReference type="EMBL" id="RZS56551.1"/>
    </source>
</evidence>
<organism evidence="3 4">
    <name type="scientific">Sphaerotilus mobilis</name>
    <dbReference type="NCBI Taxonomy" id="47994"/>
    <lineage>
        <taxon>Bacteria</taxon>
        <taxon>Pseudomonadati</taxon>
        <taxon>Pseudomonadota</taxon>
        <taxon>Betaproteobacteria</taxon>
        <taxon>Burkholderiales</taxon>
        <taxon>Sphaerotilaceae</taxon>
        <taxon>Sphaerotilus</taxon>
    </lineage>
</organism>
<comment type="caution">
    <text evidence="3">The sequence shown here is derived from an EMBL/GenBank/DDBJ whole genome shotgun (WGS) entry which is preliminary data.</text>
</comment>
<accession>A0A4Q7LQG6</accession>
<evidence type="ECO:0000256" key="1">
    <source>
        <dbReference type="SAM" id="MobiDB-lite"/>
    </source>
</evidence>